<evidence type="ECO:0000313" key="1">
    <source>
        <dbReference type="EMBL" id="SDR76118.1"/>
    </source>
</evidence>
<proteinExistence type="predicted"/>
<dbReference type="Gene3D" id="3.30.530.20">
    <property type="match status" value="1"/>
</dbReference>
<dbReference type="Proteomes" id="UP000243413">
    <property type="component" value="Chromosome I"/>
</dbReference>
<gene>
    <name evidence="1" type="ORF">SAMN05216271_0307</name>
</gene>
<protein>
    <submittedName>
        <fullName evidence="1">Polyketide cyclase / dehydrase and lipid transport</fullName>
    </submittedName>
</protein>
<dbReference type="EMBL" id="LT629763">
    <property type="protein sequence ID" value="SDR76118.1"/>
    <property type="molecule type" value="Genomic_DNA"/>
</dbReference>
<name>A0A1H1LNI4_9GAMM</name>
<organism evidence="1 2">
    <name type="scientific">Halopseudomonas sabulinigri</name>
    <dbReference type="NCBI Taxonomy" id="472181"/>
    <lineage>
        <taxon>Bacteria</taxon>
        <taxon>Pseudomonadati</taxon>
        <taxon>Pseudomonadota</taxon>
        <taxon>Gammaproteobacteria</taxon>
        <taxon>Pseudomonadales</taxon>
        <taxon>Pseudomonadaceae</taxon>
        <taxon>Halopseudomonas</taxon>
    </lineage>
</organism>
<reference evidence="2" key="1">
    <citation type="submission" date="2016-10" db="EMBL/GenBank/DDBJ databases">
        <authorList>
            <person name="Varghese N."/>
            <person name="Submissions S."/>
        </authorList>
    </citation>
    <scope>NUCLEOTIDE SEQUENCE [LARGE SCALE GENOMIC DNA]</scope>
    <source>
        <strain evidence="2">JCM 14963</strain>
    </source>
</reference>
<dbReference type="InterPro" id="IPR023393">
    <property type="entry name" value="START-like_dom_sf"/>
</dbReference>
<dbReference type="InterPro" id="IPR019587">
    <property type="entry name" value="Polyketide_cyclase/dehydratase"/>
</dbReference>
<dbReference type="Pfam" id="PF10604">
    <property type="entry name" value="Polyketide_cyc2"/>
    <property type="match status" value="1"/>
</dbReference>
<dbReference type="STRING" id="472181.SAMN05216271_0307"/>
<evidence type="ECO:0000313" key="2">
    <source>
        <dbReference type="Proteomes" id="UP000243413"/>
    </source>
</evidence>
<sequence length="144" mass="15878">MPGALLLCSHLSIAIACPPEQVYAYAADPRNLPRWAAGLASSEILQDGEDWIAQAPFGRVRIRFAARNTFGVLDHAVELESGQIFHNPMRVVANGDGSEFIFTLLRQPEMTDAEFAADRQAIEADLKRLKHLLEAPGSNQRQPL</sequence>
<dbReference type="RefSeq" id="WP_092283195.1">
    <property type="nucleotide sequence ID" value="NZ_LT629763.1"/>
</dbReference>
<accession>A0A1H1LNI4</accession>
<dbReference type="AlphaFoldDB" id="A0A1H1LNI4"/>
<dbReference type="SUPFAM" id="SSF55961">
    <property type="entry name" value="Bet v1-like"/>
    <property type="match status" value="1"/>
</dbReference>
<dbReference type="OrthoDB" id="880456at2"/>